<sequence>MATRTKTPRKPSSSGRSRRSETPQVIPEGDETGEVVVSTPAVQDGSQTPLSPSQSRAEEKEELKQLNSRLAAYIDRVVALQDENRRLSTQVTAKEEVVTREVTAVKVTYEKQLNEVKEHYDTVVKERAGLQVEMRTIRAENQELKEAAKRLERDLAKREQEFNEAQNRANELSGKMVQVQAAADRALDEHRKMKLKLAEALKDMDDKRREIGEVRTACNAADVKRVELEAKVQSLSDDLSRTTEIHEKQLREVRFSKQSEISEVDSRLQEEYSTRYEDQLQELREHYEDMMERNRETADKFYNDSIASLKSEYDRKMGEMSGQREDVRQLKSRVDSLMRRLSEKEEESKRNEDRNRELEFQLSNERDRYGVMLFEKEEVVTELQKKIADLMKQLQDLSDANIRLDMEIATYRNLLEGEESRLNLTPSGPESRAKRQRLSKTRTPGRVESTSSPLSRLWPLSRTPSAGSDTRPRKRTFQAMQTAETHDDSLSKSLGATGDIEISEVDPAGGFVRVKNKGSADVTMTGYSLKHTASGPGGAGDGPLTFKFPRINLKAGAVTTVWSGDSSASHQAPESLVMKNQKWIAGKQTRTALLDANDAEIAWFEIKRDSSTHASLTSSSSSVREELHHQDDRAAVEFLSQRGRSVTPSSTDSQISSTVIINGAWAKSVSSDGGESENAETVVLVPGMPPVERDDFTMSSPPVTAPADPVPAPAAPENKSWASLFKGATPTPATPSQRDQIKSKSAVATSPPPPLPNYFSYPTLGAINVASIVDQVTVCLKKLSLDHSAVWYRPRGLTNRGNWCFVNSVLQALVACPPFHRLLKSLSQGVDLNLGVAGVSEKLPILCSMLKLIAEFPSMPKINVAAGGGGSSKSRGGLKTPNDNIGPSFEPTWVYKILRLGGDAFKVEGRQEDAEEFMSFLLNGLHEEFLEVEKRSKSVNGVGEGDPTSKTNNDAKSGMDNDENDDDDDWVTQGPKKKAFITRVARSEPSAISEVFQGQIRTIVSVSHLMPSASLQPFFCLPLDIQAEGVGTVEDAIQAMVTSQVEHVDGVDRTHQLVLEALPQVLILQLKMFLYERSLGGDRGCRKLQKKFSFGQELEIRREWLSQTSKPRYGFAQRLYRLAAVIWHEGAEATKGHYIADVYHPAWGEFLRHDDAQVEPLSALQTGPTTASSTSASSSSSSRVPYLLLYRRSDTLASGAGSRRG</sequence>
<accession>A0A7R9G9W3</accession>
<keyword evidence="3 6" id="KW-0175">Coiled coil</keyword>
<evidence type="ECO:0000256" key="6">
    <source>
        <dbReference type="SAM" id="Coils"/>
    </source>
</evidence>
<dbReference type="InterPro" id="IPR039008">
    <property type="entry name" value="IF_rod_dom"/>
</dbReference>
<dbReference type="Gene3D" id="3.90.70.10">
    <property type="entry name" value="Cysteine proteinases"/>
    <property type="match status" value="1"/>
</dbReference>
<dbReference type="Pfam" id="PF00038">
    <property type="entry name" value="Filament"/>
    <property type="match status" value="1"/>
</dbReference>
<feature type="coiled-coil region" evidence="6">
    <location>
        <begin position="273"/>
        <end position="407"/>
    </location>
</feature>
<dbReference type="GO" id="GO:0007097">
    <property type="term" value="P:nuclear migration"/>
    <property type="evidence" value="ECO:0007669"/>
    <property type="project" value="TreeGrafter"/>
</dbReference>
<dbReference type="InterPro" id="IPR018200">
    <property type="entry name" value="USP_CS"/>
</dbReference>
<dbReference type="InterPro" id="IPR001394">
    <property type="entry name" value="Peptidase_C19_UCH"/>
</dbReference>
<dbReference type="SMART" id="SM01391">
    <property type="entry name" value="Filament"/>
    <property type="match status" value="1"/>
</dbReference>
<dbReference type="GO" id="GO:0031507">
    <property type="term" value="P:heterochromatin formation"/>
    <property type="evidence" value="ECO:0007669"/>
    <property type="project" value="TreeGrafter"/>
</dbReference>
<dbReference type="InterPro" id="IPR028889">
    <property type="entry name" value="USP"/>
</dbReference>
<dbReference type="Pfam" id="PF00932">
    <property type="entry name" value="LTD"/>
    <property type="match status" value="1"/>
</dbReference>
<dbReference type="EMBL" id="CAJPEX010000119">
    <property type="protein sequence ID" value="CAG0913488.1"/>
    <property type="molecule type" value="Genomic_DNA"/>
</dbReference>
<dbReference type="PANTHER" id="PTHR45721">
    <property type="entry name" value="LAMIN DM0-RELATED"/>
    <property type="match status" value="1"/>
</dbReference>
<name>A0A7R9G9W3_9CRUS</name>
<dbReference type="GO" id="GO:0005882">
    <property type="term" value="C:intermediate filament"/>
    <property type="evidence" value="ECO:0007669"/>
    <property type="project" value="UniProtKB-KW"/>
</dbReference>
<dbReference type="SUPFAM" id="SSF64593">
    <property type="entry name" value="Intermediate filament protein, coiled coil region"/>
    <property type="match status" value="2"/>
</dbReference>
<gene>
    <name evidence="11" type="ORF">NMOB1V02_LOCUS1229</name>
</gene>
<proteinExistence type="inferred from homology"/>
<feature type="region of interest" description="Disordered" evidence="7">
    <location>
        <begin position="688"/>
        <end position="749"/>
    </location>
</feature>
<dbReference type="PROSITE" id="PS51841">
    <property type="entry name" value="LTD"/>
    <property type="match status" value="1"/>
</dbReference>
<feature type="region of interest" description="Disordered" evidence="7">
    <location>
        <begin position="936"/>
        <end position="973"/>
    </location>
</feature>
<evidence type="ECO:0000256" key="4">
    <source>
        <dbReference type="ARBA" id="ARBA00023242"/>
    </source>
</evidence>
<evidence type="ECO:0000313" key="11">
    <source>
        <dbReference type="EMBL" id="CAD7273336.1"/>
    </source>
</evidence>
<dbReference type="PANTHER" id="PTHR45721:SF11">
    <property type="entry name" value="LAMIN DM0-RELATED"/>
    <property type="match status" value="1"/>
</dbReference>
<dbReference type="InterPro" id="IPR001322">
    <property type="entry name" value="Lamin_tail_dom"/>
</dbReference>
<reference evidence="11" key="1">
    <citation type="submission" date="2020-11" db="EMBL/GenBank/DDBJ databases">
        <authorList>
            <person name="Tran Van P."/>
        </authorList>
    </citation>
    <scope>NUCLEOTIDE SEQUENCE</scope>
</reference>
<dbReference type="SUPFAM" id="SSF74853">
    <property type="entry name" value="Lamin A/C globular tail domain"/>
    <property type="match status" value="1"/>
</dbReference>
<evidence type="ECO:0000256" key="7">
    <source>
        <dbReference type="SAM" id="MobiDB-lite"/>
    </source>
</evidence>
<dbReference type="AlphaFoldDB" id="A0A7R9G9W3"/>
<evidence type="ECO:0000313" key="12">
    <source>
        <dbReference type="Proteomes" id="UP000678499"/>
    </source>
</evidence>
<evidence type="ECO:0000256" key="5">
    <source>
        <dbReference type="RuleBase" id="RU000685"/>
    </source>
</evidence>
<dbReference type="GO" id="GO:0004843">
    <property type="term" value="F:cysteine-type deubiquitinase activity"/>
    <property type="evidence" value="ECO:0007669"/>
    <property type="project" value="InterPro"/>
</dbReference>
<dbReference type="Gene3D" id="1.20.5.170">
    <property type="match status" value="1"/>
</dbReference>
<dbReference type="Proteomes" id="UP000678499">
    <property type="component" value="Unassembled WGS sequence"/>
</dbReference>
<feature type="coiled-coil region" evidence="6">
    <location>
        <begin position="127"/>
        <end position="245"/>
    </location>
</feature>
<dbReference type="InterPro" id="IPR018039">
    <property type="entry name" value="IF_conserved"/>
</dbReference>
<evidence type="ECO:0000256" key="1">
    <source>
        <dbReference type="ARBA" id="ARBA00004123"/>
    </source>
</evidence>
<evidence type="ECO:0000256" key="2">
    <source>
        <dbReference type="ARBA" id="ARBA00022754"/>
    </source>
</evidence>
<dbReference type="GO" id="GO:0051664">
    <property type="term" value="P:nuclear pore localization"/>
    <property type="evidence" value="ECO:0007669"/>
    <property type="project" value="TreeGrafter"/>
</dbReference>
<dbReference type="GO" id="GO:0006998">
    <property type="term" value="P:nuclear envelope organization"/>
    <property type="evidence" value="ECO:0007669"/>
    <property type="project" value="TreeGrafter"/>
</dbReference>
<dbReference type="EMBL" id="OA882156">
    <property type="protein sequence ID" value="CAD7273336.1"/>
    <property type="molecule type" value="Genomic_DNA"/>
</dbReference>
<dbReference type="GO" id="GO:0005652">
    <property type="term" value="C:nuclear lamina"/>
    <property type="evidence" value="ECO:0007669"/>
    <property type="project" value="TreeGrafter"/>
</dbReference>
<evidence type="ECO:0000259" key="8">
    <source>
        <dbReference type="PROSITE" id="PS50235"/>
    </source>
</evidence>
<feature type="domain" description="LTD" evidence="9">
    <location>
        <begin position="488"/>
        <end position="608"/>
    </location>
</feature>
<protein>
    <submittedName>
        <fullName evidence="11">Uncharacterized protein</fullName>
    </submittedName>
</protein>
<feature type="compositionally biased region" description="Acidic residues" evidence="7">
    <location>
        <begin position="960"/>
        <end position="970"/>
    </location>
</feature>
<dbReference type="GO" id="GO:0016579">
    <property type="term" value="P:protein deubiquitination"/>
    <property type="evidence" value="ECO:0007669"/>
    <property type="project" value="InterPro"/>
</dbReference>
<evidence type="ECO:0000259" key="9">
    <source>
        <dbReference type="PROSITE" id="PS51841"/>
    </source>
</evidence>
<dbReference type="InterPro" id="IPR036415">
    <property type="entry name" value="Lamin_tail_dom_sf"/>
</dbReference>
<evidence type="ECO:0000256" key="3">
    <source>
        <dbReference type="ARBA" id="ARBA00023054"/>
    </source>
</evidence>
<dbReference type="PROSITE" id="PS00972">
    <property type="entry name" value="USP_1"/>
    <property type="match status" value="1"/>
</dbReference>
<dbReference type="PROSITE" id="PS50235">
    <property type="entry name" value="USP_3"/>
    <property type="match status" value="1"/>
</dbReference>
<dbReference type="PROSITE" id="PS00973">
    <property type="entry name" value="USP_2"/>
    <property type="match status" value="1"/>
</dbReference>
<feature type="domain" description="IF rod" evidence="10">
    <location>
        <begin position="59"/>
        <end position="422"/>
    </location>
</feature>
<dbReference type="SUPFAM" id="SSF54001">
    <property type="entry name" value="Cysteine proteinases"/>
    <property type="match status" value="1"/>
</dbReference>
<organism evidence="11">
    <name type="scientific">Notodromas monacha</name>
    <dbReference type="NCBI Taxonomy" id="399045"/>
    <lineage>
        <taxon>Eukaryota</taxon>
        <taxon>Metazoa</taxon>
        <taxon>Ecdysozoa</taxon>
        <taxon>Arthropoda</taxon>
        <taxon>Crustacea</taxon>
        <taxon>Oligostraca</taxon>
        <taxon>Ostracoda</taxon>
        <taxon>Podocopa</taxon>
        <taxon>Podocopida</taxon>
        <taxon>Cypridocopina</taxon>
        <taxon>Cypridoidea</taxon>
        <taxon>Cyprididae</taxon>
        <taxon>Notodromas</taxon>
    </lineage>
</organism>
<dbReference type="InterPro" id="IPR038765">
    <property type="entry name" value="Papain-like_cys_pep_sf"/>
</dbReference>
<dbReference type="PROSITE" id="PS00226">
    <property type="entry name" value="IF_ROD_1"/>
    <property type="match status" value="1"/>
</dbReference>
<dbReference type="Gene3D" id="2.60.40.1260">
    <property type="entry name" value="Lamin Tail domain"/>
    <property type="match status" value="1"/>
</dbReference>
<feature type="domain" description="USP" evidence="8">
    <location>
        <begin position="795"/>
        <end position="1193"/>
    </location>
</feature>
<comment type="similarity">
    <text evidence="5">Belongs to the intermediate filament family.</text>
</comment>
<dbReference type="Pfam" id="PF00443">
    <property type="entry name" value="UCH"/>
    <property type="match status" value="1"/>
</dbReference>
<evidence type="ECO:0000259" key="10">
    <source>
        <dbReference type="PROSITE" id="PS51842"/>
    </source>
</evidence>
<feature type="region of interest" description="Disordered" evidence="7">
    <location>
        <begin position="420"/>
        <end position="494"/>
    </location>
</feature>
<feature type="compositionally biased region" description="Polar residues" evidence="7">
    <location>
        <begin position="40"/>
        <end position="55"/>
    </location>
</feature>
<keyword evidence="4" id="KW-0539">Nucleus</keyword>
<dbReference type="GO" id="GO:0090435">
    <property type="term" value="P:protein localization to nuclear envelope"/>
    <property type="evidence" value="ECO:0007669"/>
    <property type="project" value="TreeGrafter"/>
</dbReference>
<dbReference type="Gene3D" id="1.20.5.500">
    <property type="entry name" value="Single helix bin"/>
    <property type="match status" value="1"/>
</dbReference>
<feature type="region of interest" description="Disordered" evidence="7">
    <location>
        <begin position="1"/>
        <end position="61"/>
    </location>
</feature>
<dbReference type="Gene3D" id="1.20.5.1160">
    <property type="entry name" value="Vasodilator-stimulated phosphoprotein"/>
    <property type="match status" value="1"/>
</dbReference>
<comment type="subcellular location">
    <subcellularLocation>
        <location evidence="1">Nucleus</location>
    </subcellularLocation>
</comment>
<dbReference type="OrthoDB" id="429671at2759"/>
<dbReference type="GO" id="GO:0005200">
    <property type="term" value="F:structural constituent of cytoskeleton"/>
    <property type="evidence" value="ECO:0007669"/>
    <property type="project" value="TreeGrafter"/>
</dbReference>
<dbReference type="CDD" id="cd02257">
    <property type="entry name" value="Peptidase_C19"/>
    <property type="match status" value="1"/>
</dbReference>
<feature type="compositionally biased region" description="Low complexity" evidence="7">
    <location>
        <begin position="449"/>
        <end position="465"/>
    </location>
</feature>
<dbReference type="PROSITE" id="PS51842">
    <property type="entry name" value="IF_ROD_2"/>
    <property type="match status" value="1"/>
</dbReference>
<keyword evidence="2 5" id="KW-0403">Intermediate filament</keyword>
<keyword evidence="12" id="KW-1185">Reference proteome</keyword>